<dbReference type="AlphaFoldDB" id="A0A5A7QNU3"/>
<comment type="caution">
    <text evidence="1">The sequence shown here is derived from an EMBL/GenBank/DDBJ whole genome shotgun (WGS) entry which is preliminary data.</text>
</comment>
<dbReference type="Proteomes" id="UP000325081">
    <property type="component" value="Unassembled WGS sequence"/>
</dbReference>
<organism evidence="1 2">
    <name type="scientific">Striga asiatica</name>
    <name type="common">Asiatic witchweed</name>
    <name type="synonym">Buchnera asiatica</name>
    <dbReference type="NCBI Taxonomy" id="4170"/>
    <lineage>
        <taxon>Eukaryota</taxon>
        <taxon>Viridiplantae</taxon>
        <taxon>Streptophyta</taxon>
        <taxon>Embryophyta</taxon>
        <taxon>Tracheophyta</taxon>
        <taxon>Spermatophyta</taxon>
        <taxon>Magnoliopsida</taxon>
        <taxon>eudicotyledons</taxon>
        <taxon>Gunneridae</taxon>
        <taxon>Pentapetalae</taxon>
        <taxon>asterids</taxon>
        <taxon>lamiids</taxon>
        <taxon>Lamiales</taxon>
        <taxon>Orobanchaceae</taxon>
        <taxon>Buchnereae</taxon>
        <taxon>Striga</taxon>
    </lineage>
</organism>
<sequence length="139" mass="15208">MKGNEKYQALFSILNTKSSRRGRGPTSSTIERIAAAAEWKSCFFLSSFDGKTNESSLGRSEHKALLSRGKVRMAGPEGIDGGSYIVPCDPSDDIIRSVNSCNYNQYLGLLSSYGEDTVKHGHCPQAKKCDHKTQTVNSK</sequence>
<dbReference type="EMBL" id="BKCP01007404">
    <property type="protein sequence ID" value="GER46107.1"/>
    <property type="molecule type" value="Genomic_DNA"/>
</dbReference>
<accession>A0A5A7QNU3</accession>
<gene>
    <name evidence="1" type="ORF">STAS_23105</name>
</gene>
<evidence type="ECO:0000313" key="1">
    <source>
        <dbReference type="EMBL" id="GER46107.1"/>
    </source>
</evidence>
<protein>
    <submittedName>
        <fullName evidence="1">Uncharacterized protein</fullName>
    </submittedName>
</protein>
<evidence type="ECO:0000313" key="2">
    <source>
        <dbReference type="Proteomes" id="UP000325081"/>
    </source>
</evidence>
<proteinExistence type="predicted"/>
<reference evidence="2" key="1">
    <citation type="journal article" date="2019" name="Curr. Biol.">
        <title>Genome Sequence of Striga asiatica Provides Insight into the Evolution of Plant Parasitism.</title>
        <authorList>
            <person name="Yoshida S."/>
            <person name="Kim S."/>
            <person name="Wafula E.K."/>
            <person name="Tanskanen J."/>
            <person name="Kim Y.M."/>
            <person name="Honaas L."/>
            <person name="Yang Z."/>
            <person name="Spallek T."/>
            <person name="Conn C.E."/>
            <person name="Ichihashi Y."/>
            <person name="Cheong K."/>
            <person name="Cui S."/>
            <person name="Der J.P."/>
            <person name="Gundlach H."/>
            <person name="Jiao Y."/>
            <person name="Hori C."/>
            <person name="Ishida J.K."/>
            <person name="Kasahara H."/>
            <person name="Kiba T."/>
            <person name="Kim M.S."/>
            <person name="Koo N."/>
            <person name="Laohavisit A."/>
            <person name="Lee Y.H."/>
            <person name="Lumba S."/>
            <person name="McCourt P."/>
            <person name="Mortimer J.C."/>
            <person name="Mutuku J.M."/>
            <person name="Nomura T."/>
            <person name="Sasaki-Sekimoto Y."/>
            <person name="Seto Y."/>
            <person name="Wang Y."/>
            <person name="Wakatake T."/>
            <person name="Sakakibara H."/>
            <person name="Demura T."/>
            <person name="Yamaguchi S."/>
            <person name="Yoneyama K."/>
            <person name="Manabe R.I."/>
            <person name="Nelson D.C."/>
            <person name="Schulman A.H."/>
            <person name="Timko M.P."/>
            <person name="dePamphilis C.W."/>
            <person name="Choi D."/>
            <person name="Shirasu K."/>
        </authorList>
    </citation>
    <scope>NUCLEOTIDE SEQUENCE [LARGE SCALE GENOMIC DNA]</scope>
    <source>
        <strain evidence="2">cv. UVA1</strain>
    </source>
</reference>
<name>A0A5A7QNU3_STRAF</name>
<keyword evidence="2" id="KW-1185">Reference proteome</keyword>